<dbReference type="PANTHER" id="PTHR36932">
    <property type="entry name" value="CAPSULAR POLYSACCHARIDE BIOSYNTHESIS PROTEIN"/>
    <property type="match status" value="1"/>
</dbReference>
<gene>
    <name evidence="1" type="ORF">CR103_19445</name>
</gene>
<evidence type="ECO:0000313" key="2">
    <source>
        <dbReference type="Proteomes" id="UP000228593"/>
    </source>
</evidence>
<keyword evidence="2" id="KW-1185">Reference proteome</keyword>
<comment type="caution">
    <text evidence="1">The sequence shown here is derived from an EMBL/GenBank/DDBJ whole genome shotgun (WGS) entry which is preliminary data.</text>
</comment>
<protein>
    <recommendedName>
        <fullName evidence="3">Capsule biosynthesis protein CapK</fullName>
    </recommendedName>
</protein>
<reference evidence="1 2" key="1">
    <citation type="submission" date="2017-10" db="EMBL/GenBank/DDBJ databases">
        <title>Massilia psychrophilum sp. nov., a novel purple-pigmented bacterium isolated from Tianshan glacier, Xinjiang Municipality, China.</title>
        <authorList>
            <person name="Wang H."/>
        </authorList>
    </citation>
    <scope>NUCLEOTIDE SEQUENCE [LARGE SCALE GENOMIC DNA]</scope>
    <source>
        <strain evidence="1 2">JCM 30813</strain>
    </source>
</reference>
<proteinExistence type="predicted"/>
<dbReference type="Gene3D" id="3.40.50.12780">
    <property type="entry name" value="N-terminal domain of ligase-like"/>
    <property type="match status" value="1"/>
</dbReference>
<evidence type="ECO:0000313" key="1">
    <source>
        <dbReference type="EMBL" id="PIL38161.1"/>
    </source>
</evidence>
<evidence type="ECO:0008006" key="3">
    <source>
        <dbReference type="Google" id="ProtNLM"/>
    </source>
</evidence>
<organism evidence="1 2">
    <name type="scientific">Massilia psychrophila</name>
    <dbReference type="NCBI Taxonomy" id="1603353"/>
    <lineage>
        <taxon>Bacteria</taxon>
        <taxon>Pseudomonadati</taxon>
        <taxon>Pseudomonadota</taxon>
        <taxon>Betaproteobacteria</taxon>
        <taxon>Burkholderiales</taxon>
        <taxon>Oxalobacteraceae</taxon>
        <taxon>Telluria group</taxon>
        <taxon>Massilia</taxon>
    </lineage>
</organism>
<name>A0A2G8SWN1_9BURK</name>
<dbReference type="AlphaFoldDB" id="A0A2G8SWN1"/>
<dbReference type="PANTHER" id="PTHR36932:SF1">
    <property type="entry name" value="CAPSULAR POLYSACCHARIDE BIOSYNTHESIS PROTEIN"/>
    <property type="match status" value="1"/>
</dbReference>
<accession>A0A2G8SWN1</accession>
<sequence>MLFGTRALLRDTPWSQWRLRALQRNEAMSHAEFAAVQASLLHKTLRTAIARLPFYAHIRRDFPVAASVDVLRAEFPIIDKATLLANRRSLYPNGGVKQPWQALGATSGTTGAPLEVFRSVQSVLMEQAFVKRHWAWGGYHDGMVRASLRGDLVADTAVTKPPFWFWNRYNRQLLVSSRHLTEANADAIIDRLEALAPAMLQAYPSTAFTLAGLLQRRGRRLHIARVFTSSEPSYAHQRELIRDRLGATIMDLYGMAERVAFASACEHGQLHVNADYAYVEIVDGDGRPTDGEGDVVGTTFHNHAMPLVRYRMGDRSRWKPGPCPCGRVFPIIEGVSGKYLDAITGSDGAPVSPSVLTFAFKRMDQIRKSQVAQVGPASWEVRVVPLPGFTAFHQQYLIDIIHRMVDPHVLVKVVLRDDLPNTAAGKFRWVVNEYANNNVLQPPGNRPE</sequence>
<dbReference type="Proteomes" id="UP000228593">
    <property type="component" value="Unassembled WGS sequence"/>
</dbReference>
<dbReference type="InterPro" id="IPR053158">
    <property type="entry name" value="CapK_Type1_Caps_Biosynth"/>
</dbReference>
<dbReference type="EMBL" id="PDOB01000045">
    <property type="protein sequence ID" value="PIL38161.1"/>
    <property type="molecule type" value="Genomic_DNA"/>
</dbReference>
<dbReference type="InterPro" id="IPR042099">
    <property type="entry name" value="ANL_N_sf"/>
</dbReference>
<dbReference type="SUPFAM" id="SSF56801">
    <property type="entry name" value="Acetyl-CoA synthetase-like"/>
    <property type="match status" value="1"/>
</dbReference>